<dbReference type="InterPro" id="IPR053178">
    <property type="entry name" value="Osmoadaptation_assoc"/>
</dbReference>
<protein>
    <submittedName>
        <fullName evidence="1">Uncharacterized protein</fullName>
    </submittedName>
</protein>
<reference evidence="1 2" key="1">
    <citation type="submission" date="2019-07" db="EMBL/GenBank/DDBJ databases">
        <title>Venturia inaequalis Genome Resource.</title>
        <authorList>
            <person name="Lichtner F.J."/>
        </authorList>
    </citation>
    <scope>NUCLEOTIDE SEQUENCE [LARGE SCALE GENOMIC DNA]</scope>
    <source>
        <strain evidence="1 2">DMI_063113</strain>
    </source>
</reference>
<evidence type="ECO:0000313" key="2">
    <source>
        <dbReference type="Proteomes" id="UP000490939"/>
    </source>
</evidence>
<sequence>MLAWNSPTLSAISRDLTAQDATSNALNVTAATVLSDIRRGKLRSHHLSPVIVQTDLHQSLQDVLSPSYHFLELRRRAVKLLQKLYLASDYEVDSNYSQTCWGWVISISDLTGNSQALDMSLQSLCVVQSFVHGITASLEHSLHLYDTALQKLREDVEDHDLKLSKETLATIVVLSTTEMFLNRVDNSWQIHARGISEILKLRGHIVETSDTVWHNLCSRLQTICVLDGLIQRRSLLLTPDCWRKLQGKLQGSNGVDLGKFDQLIDIASEVPVLLEETEGLLERPLGGLGSSPMQGVCLMRTFACILRRLCTWQERLRTNDRSDRPLYWTVPSALSHSNQIEGSEVLFPRVLEFRSLNVAIPLLFAWAIRVQIYDNLIRIYSVIGRASSDIPSFREIFMPQNENFANNTANEYDYTVQGQVDPTFDDGPSMVSSFTEADRLSRLICQGLEYCHKSRMGLLGPQCTTFPSWAIRNYFRHHVGHERELQWCQGFRNMRGEGSRCGIETMTFTDIPDGEFRQVDWTV</sequence>
<proteinExistence type="predicted"/>
<dbReference type="PANTHER" id="PTHR38111:SF9">
    <property type="entry name" value="ZN(2)-C6 FUNGAL-TYPE DOMAIN-CONTAINING PROTEIN"/>
    <property type="match status" value="1"/>
</dbReference>
<organism evidence="1 2">
    <name type="scientific">Venturia inaequalis</name>
    <name type="common">Apple scab fungus</name>
    <dbReference type="NCBI Taxonomy" id="5025"/>
    <lineage>
        <taxon>Eukaryota</taxon>
        <taxon>Fungi</taxon>
        <taxon>Dikarya</taxon>
        <taxon>Ascomycota</taxon>
        <taxon>Pezizomycotina</taxon>
        <taxon>Dothideomycetes</taxon>
        <taxon>Pleosporomycetidae</taxon>
        <taxon>Venturiales</taxon>
        <taxon>Venturiaceae</taxon>
        <taxon>Venturia</taxon>
    </lineage>
</organism>
<dbReference type="Proteomes" id="UP000490939">
    <property type="component" value="Unassembled WGS sequence"/>
</dbReference>
<gene>
    <name evidence="1" type="ORF">EG327_005143</name>
</gene>
<keyword evidence="2" id="KW-1185">Reference proteome</keyword>
<comment type="caution">
    <text evidence="1">The sequence shown here is derived from an EMBL/GenBank/DDBJ whole genome shotgun (WGS) entry which is preliminary data.</text>
</comment>
<dbReference type="EMBL" id="WNWR01000003">
    <property type="protein sequence ID" value="KAE9994697.1"/>
    <property type="molecule type" value="Genomic_DNA"/>
</dbReference>
<accession>A0A8H3VQK0</accession>
<evidence type="ECO:0000313" key="1">
    <source>
        <dbReference type="EMBL" id="KAE9994697.1"/>
    </source>
</evidence>
<dbReference type="AlphaFoldDB" id="A0A8H3VQK0"/>
<name>A0A8H3VQK0_VENIN</name>
<dbReference type="PANTHER" id="PTHR38111">
    <property type="entry name" value="ZN(2)-C6 FUNGAL-TYPE DOMAIN-CONTAINING PROTEIN-RELATED"/>
    <property type="match status" value="1"/>
</dbReference>